<dbReference type="AlphaFoldDB" id="A0A3E4ZAM3"/>
<comment type="caution">
    <text evidence="1">The sequence shown here is derived from an EMBL/GenBank/DDBJ whole genome shotgun (WGS) entry which is preliminary data.</text>
</comment>
<dbReference type="Proteomes" id="UP000260814">
    <property type="component" value="Unassembled WGS sequence"/>
</dbReference>
<sequence>MIQQKITEIAEILGWSVDFSEPQNGKTDVNFAKYTSCGQDFNFSVELEDDDMEAFIDNIHEYYENFDVDEEAYIWIDSDGHGKNGAPYHIADIVKDMEEAEVMMADLYEAFRQFYSQLELQDV</sequence>
<evidence type="ECO:0000313" key="2">
    <source>
        <dbReference type="Proteomes" id="UP000260814"/>
    </source>
</evidence>
<evidence type="ECO:0000313" key="1">
    <source>
        <dbReference type="EMBL" id="RGM92073.1"/>
    </source>
</evidence>
<reference evidence="1 2" key="1">
    <citation type="submission" date="2018-08" db="EMBL/GenBank/DDBJ databases">
        <title>A genome reference for cultivated species of the human gut microbiota.</title>
        <authorList>
            <person name="Zou Y."/>
            <person name="Xue W."/>
            <person name="Luo G."/>
        </authorList>
    </citation>
    <scope>NUCLEOTIDE SEQUENCE [LARGE SCALE GENOMIC DNA]</scope>
    <source>
        <strain evidence="1 2">OM06-2</strain>
    </source>
</reference>
<proteinExistence type="predicted"/>
<protein>
    <submittedName>
        <fullName evidence="1">Uncharacterized protein</fullName>
    </submittedName>
</protein>
<gene>
    <name evidence="1" type="ORF">DXB87_06315</name>
</gene>
<name>A0A3E4ZAM3_9BACT</name>
<accession>A0A3E4ZAM3</accession>
<dbReference type="RefSeq" id="WP_117701477.1">
    <property type="nucleotide sequence ID" value="NZ_QSTW01000005.1"/>
</dbReference>
<dbReference type="EMBL" id="QSTW01000005">
    <property type="protein sequence ID" value="RGM92073.1"/>
    <property type="molecule type" value="Genomic_DNA"/>
</dbReference>
<organism evidence="1 2">
    <name type="scientific">Phocaeicola plebeius</name>
    <dbReference type="NCBI Taxonomy" id="310297"/>
    <lineage>
        <taxon>Bacteria</taxon>
        <taxon>Pseudomonadati</taxon>
        <taxon>Bacteroidota</taxon>
        <taxon>Bacteroidia</taxon>
        <taxon>Bacteroidales</taxon>
        <taxon>Bacteroidaceae</taxon>
        <taxon>Phocaeicola</taxon>
    </lineage>
</organism>